<name>A0A506PDF5_9FLAO</name>
<proteinExistence type="predicted"/>
<dbReference type="Proteomes" id="UP000317332">
    <property type="component" value="Unassembled WGS sequence"/>
</dbReference>
<feature type="transmembrane region" description="Helical" evidence="1">
    <location>
        <begin position="231"/>
        <end position="260"/>
    </location>
</feature>
<evidence type="ECO:0000313" key="2">
    <source>
        <dbReference type="EMBL" id="TPV31876.1"/>
    </source>
</evidence>
<feature type="transmembrane region" description="Helical" evidence="1">
    <location>
        <begin position="189"/>
        <end position="211"/>
    </location>
</feature>
<sequence length="455" mass="52289">MSFVGKYKVIPFLLALLSFLLYFWFFYFQQRSEFLSLLLVYAMLFAMFLRIIEHFKNNIKILALIALIFRLLCLLSLPNLSQDFYRFIWDGRLIANGFNPYLFTPESFIGLNPDVIAQSNTLIAGMGQLSATNFSNYPPLNQLTFLVAGWLSPNSILGAVVVMRLIIIFADVGVFYYGTKILGRVNLPLHNIFFYILNPFVIIELTGNLHFEGVMIFFLVFGLYQLSKQKWIGAAMAISASILVKLIPLLLLPVFFKWFVKDKAHPINISKLFGFYGVIILLVILSFVPFIDTDLAGNYSKTVGLWFQNFEFNASIYYLARALGYYISGYNQIALIGKIIVIFIVILIFTLSFFRKNYDYKTLLTTLLLAISIYFFTATTVHPWYIATVLILGILTGYKFPLLWTFTIILSYLAYSTPEVKESPVILILQYLPVYAIFIWEVFKKIPVKSKITLN</sequence>
<keyword evidence="2" id="KW-0808">Transferase</keyword>
<keyword evidence="2" id="KW-0328">Glycosyltransferase</keyword>
<accession>A0A506PDF5</accession>
<dbReference type="EMBL" id="VHIQ01000007">
    <property type="protein sequence ID" value="TPV31876.1"/>
    <property type="molecule type" value="Genomic_DNA"/>
</dbReference>
<feature type="transmembrane region" description="Helical" evidence="1">
    <location>
        <begin position="272"/>
        <end position="291"/>
    </location>
</feature>
<keyword evidence="1" id="KW-0812">Transmembrane</keyword>
<feature type="transmembrane region" description="Helical" evidence="1">
    <location>
        <begin position="9"/>
        <end position="28"/>
    </location>
</feature>
<dbReference type="OrthoDB" id="1491846at2"/>
<feature type="transmembrane region" description="Helical" evidence="1">
    <location>
        <begin position="425"/>
        <end position="443"/>
    </location>
</feature>
<protein>
    <submittedName>
        <fullName evidence="2">Mannosyltransferase</fullName>
    </submittedName>
</protein>
<feature type="transmembrane region" description="Helical" evidence="1">
    <location>
        <begin position="59"/>
        <end position="77"/>
    </location>
</feature>
<organism evidence="2 3">
    <name type="scientific">Paucihalobacter ruber</name>
    <dbReference type="NCBI Taxonomy" id="2567861"/>
    <lineage>
        <taxon>Bacteria</taxon>
        <taxon>Pseudomonadati</taxon>
        <taxon>Bacteroidota</taxon>
        <taxon>Flavobacteriia</taxon>
        <taxon>Flavobacteriales</taxon>
        <taxon>Flavobacteriaceae</taxon>
        <taxon>Paucihalobacter</taxon>
    </lineage>
</organism>
<gene>
    <name evidence="2" type="ORF">FJ651_13740</name>
</gene>
<feature type="transmembrane region" description="Helical" evidence="1">
    <location>
        <begin position="34"/>
        <end position="52"/>
    </location>
</feature>
<feature type="transmembrane region" description="Helical" evidence="1">
    <location>
        <begin position="156"/>
        <end position="177"/>
    </location>
</feature>
<dbReference type="AlphaFoldDB" id="A0A506PDF5"/>
<evidence type="ECO:0000256" key="1">
    <source>
        <dbReference type="SAM" id="Phobius"/>
    </source>
</evidence>
<dbReference type="GO" id="GO:0016757">
    <property type="term" value="F:glycosyltransferase activity"/>
    <property type="evidence" value="ECO:0007669"/>
    <property type="project" value="UniProtKB-KW"/>
</dbReference>
<keyword evidence="1" id="KW-1133">Transmembrane helix</keyword>
<comment type="caution">
    <text evidence="2">The sequence shown here is derived from an EMBL/GenBank/DDBJ whole genome shotgun (WGS) entry which is preliminary data.</text>
</comment>
<reference evidence="2 3" key="1">
    <citation type="submission" date="2019-06" db="EMBL/GenBank/DDBJ databases">
        <title>Flavobacteriaceae Paucihalobacterium erythroidium CWB-1, complete genome.</title>
        <authorList>
            <person name="Wu S."/>
        </authorList>
    </citation>
    <scope>NUCLEOTIDE SEQUENCE [LARGE SCALE GENOMIC DNA]</scope>
    <source>
        <strain evidence="2 3">CWB-1</strain>
    </source>
</reference>
<feature type="transmembrane region" description="Helical" evidence="1">
    <location>
        <begin position="384"/>
        <end position="413"/>
    </location>
</feature>
<keyword evidence="1" id="KW-0472">Membrane</keyword>
<dbReference type="Pfam" id="PF26314">
    <property type="entry name" value="MptA_B_family"/>
    <property type="match status" value="1"/>
</dbReference>
<feature type="transmembrane region" description="Helical" evidence="1">
    <location>
        <begin position="332"/>
        <end position="354"/>
    </location>
</feature>
<evidence type="ECO:0000313" key="3">
    <source>
        <dbReference type="Proteomes" id="UP000317332"/>
    </source>
</evidence>
<keyword evidence="3" id="KW-1185">Reference proteome</keyword>